<dbReference type="InterPro" id="IPR027379">
    <property type="entry name" value="CLS_N"/>
</dbReference>
<protein>
    <submittedName>
        <fullName evidence="8">Unannotated protein</fullName>
    </submittedName>
</protein>
<evidence type="ECO:0000256" key="3">
    <source>
        <dbReference type="ARBA" id="ARBA00022692"/>
    </source>
</evidence>
<name>A0A6J6EY88_9ZZZZ</name>
<sequence length="84" mass="9655">MIVVALVLLFAALIDLSRAPMAKRVRWFFVVLIPIIGPLAWFFYGNKPDLGGGGKKRVVGPDDDPDYLWRIEKELRKRKKNKDD</sequence>
<evidence type="ECO:0000256" key="4">
    <source>
        <dbReference type="ARBA" id="ARBA00022989"/>
    </source>
</evidence>
<dbReference type="Pfam" id="PF13396">
    <property type="entry name" value="PLDc_N"/>
    <property type="match status" value="1"/>
</dbReference>
<evidence type="ECO:0000256" key="1">
    <source>
        <dbReference type="ARBA" id="ARBA00004651"/>
    </source>
</evidence>
<dbReference type="EMBL" id="CAEZTT010000114">
    <property type="protein sequence ID" value="CAB4581126.1"/>
    <property type="molecule type" value="Genomic_DNA"/>
</dbReference>
<organism evidence="8">
    <name type="scientific">freshwater metagenome</name>
    <dbReference type="NCBI Taxonomy" id="449393"/>
    <lineage>
        <taxon>unclassified sequences</taxon>
        <taxon>metagenomes</taxon>
        <taxon>ecological metagenomes</taxon>
    </lineage>
</organism>
<evidence type="ECO:0000259" key="7">
    <source>
        <dbReference type="Pfam" id="PF13396"/>
    </source>
</evidence>
<evidence type="ECO:0000313" key="8">
    <source>
        <dbReference type="EMBL" id="CAB4581126.1"/>
    </source>
</evidence>
<keyword evidence="2" id="KW-1003">Cell membrane</keyword>
<keyword evidence="4 6" id="KW-1133">Transmembrane helix</keyword>
<accession>A0A6J6EY88</accession>
<evidence type="ECO:0000256" key="5">
    <source>
        <dbReference type="ARBA" id="ARBA00023136"/>
    </source>
</evidence>
<keyword evidence="3 6" id="KW-0812">Transmembrane</keyword>
<feature type="transmembrane region" description="Helical" evidence="6">
    <location>
        <begin position="28"/>
        <end position="46"/>
    </location>
</feature>
<evidence type="ECO:0000256" key="2">
    <source>
        <dbReference type="ARBA" id="ARBA00022475"/>
    </source>
</evidence>
<evidence type="ECO:0000256" key="6">
    <source>
        <dbReference type="SAM" id="Phobius"/>
    </source>
</evidence>
<feature type="domain" description="Cardiolipin synthase N-terminal" evidence="7">
    <location>
        <begin position="7"/>
        <end position="45"/>
    </location>
</feature>
<reference evidence="8" key="1">
    <citation type="submission" date="2020-05" db="EMBL/GenBank/DDBJ databases">
        <authorList>
            <person name="Chiriac C."/>
            <person name="Salcher M."/>
            <person name="Ghai R."/>
            <person name="Kavagutti S V."/>
        </authorList>
    </citation>
    <scope>NUCLEOTIDE SEQUENCE</scope>
</reference>
<dbReference type="GO" id="GO:0005886">
    <property type="term" value="C:plasma membrane"/>
    <property type="evidence" value="ECO:0007669"/>
    <property type="project" value="UniProtKB-SubCell"/>
</dbReference>
<gene>
    <name evidence="8" type="ORF">UFOPK1726_00933</name>
</gene>
<proteinExistence type="predicted"/>
<dbReference type="AlphaFoldDB" id="A0A6J6EY88"/>
<keyword evidence="5 6" id="KW-0472">Membrane</keyword>
<comment type="subcellular location">
    <subcellularLocation>
        <location evidence="1">Cell membrane</location>
        <topology evidence="1">Multi-pass membrane protein</topology>
    </subcellularLocation>
</comment>